<dbReference type="Proteomes" id="UP000092498">
    <property type="component" value="Chromosome"/>
</dbReference>
<dbReference type="GO" id="GO:0009279">
    <property type="term" value="C:cell outer membrane"/>
    <property type="evidence" value="ECO:0007669"/>
    <property type="project" value="TreeGrafter"/>
</dbReference>
<dbReference type="PANTHER" id="PTHR36504:SF1">
    <property type="entry name" value="LIPOPOLYSACCHARIDE EXPORT SYSTEM PROTEIN LPTA"/>
    <property type="match status" value="1"/>
</dbReference>
<gene>
    <name evidence="4" type="ORF">ATE48_08460</name>
</gene>
<reference evidence="4 5" key="1">
    <citation type="submission" date="2015-11" db="EMBL/GenBank/DDBJ databases">
        <title>Whole-Genome Sequence of Candidatus Oderbacter manganicum from the National Park Lower Oder Valley, Germany.</title>
        <authorList>
            <person name="Braun B."/>
            <person name="Liere K."/>
            <person name="Szewzyk U."/>
        </authorList>
    </citation>
    <scope>NUCLEOTIDE SEQUENCE [LARGE SCALE GENOMIC DNA]</scope>
    <source>
        <strain evidence="4 5">OTSz_A_272</strain>
    </source>
</reference>
<name>A0A1B1AHA3_9PROT</name>
<dbReference type="OrthoDB" id="7171889at2"/>
<evidence type="ECO:0000256" key="2">
    <source>
        <dbReference type="SAM" id="SignalP"/>
    </source>
</evidence>
<evidence type="ECO:0000259" key="3">
    <source>
        <dbReference type="Pfam" id="PF03968"/>
    </source>
</evidence>
<dbReference type="GO" id="GO:0030288">
    <property type="term" value="C:outer membrane-bounded periplasmic space"/>
    <property type="evidence" value="ECO:0007669"/>
    <property type="project" value="TreeGrafter"/>
</dbReference>
<dbReference type="GO" id="GO:0017089">
    <property type="term" value="F:glycolipid transfer activity"/>
    <property type="evidence" value="ECO:0007669"/>
    <property type="project" value="TreeGrafter"/>
</dbReference>
<keyword evidence="5" id="KW-1185">Reference proteome</keyword>
<dbReference type="PANTHER" id="PTHR36504">
    <property type="entry name" value="LIPOPOLYSACCHARIDE EXPORT SYSTEM PROTEIN LPTA"/>
    <property type="match status" value="1"/>
</dbReference>
<dbReference type="AlphaFoldDB" id="A0A1B1AHA3"/>
<protein>
    <recommendedName>
        <fullName evidence="3">Organic solvent tolerance-like N-terminal domain-containing protein</fullName>
    </recommendedName>
</protein>
<proteinExistence type="predicted"/>
<evidence type="ECO:0000313" key="4">
    <source>
        <dbReference type="EMBL" id="ANP45949.1"/>
    </source>
</evidence>
<dbReference type="InterPro" id="IPR005653">
    <property type="entry name" value="OstA-like_N"/>
</dbReference>
<sequence>MRPVSFFVAAGAFVLAAFAAAPAHAQLSEGGGPVSYSANNLEYFDSERRLVLVGDVDIVQNDARLRADRITLFFSGSSGASSNGGPSQQGLASGDIERMIAEGEVYYIRPSQDARGDRAEYNVAQDSVTFTGNVIVMSDENVIRGNTLVLQIGSRRTTIRPGAGQRVRGVFVPSEGGQQPAQGNRPQ</sequence>
<dbReference type="Pfam" id="PF03968">
    <property type="entry name" value="LptD_N"/>
    <property type="match status" value="1"/>
</dbReference>
<dbReference type="InParanoid" id="A0A1B1AHA3"/>
<feature type="signal peptide" evidence="2">
    <location>
        <begin position="1"/>
        <end position="25"/>
    </location>
</feature>
<evidence type="ECO:0000313" key="5">
    <source>
        <dbReference type="Proteomes" id="UP000092498"/>
    </source>
</evidence>
<evidence type="ECO:0000256" key="1">
    <source>
        <dbReference type="ARBA" id="ARBA00022729"/>
    </source>
</evidence>
<dbReference type="GO" id="GO:0015920">
    <property type="term" value="P:lipopolysaccharide transport"/>
    <property type="evidence" value="ECO:0007669"/>
    <property type="project" value="TreeGrafter"/>
</dbReference>
<dbReference type="Gene3D" id="2.60.450.10">
    <property type="entry name" value="Lipopolysaccharide (LPS) transport protein A like domain"/>
    <property type="match status" value="1"/>
</dbReference>
<feature type="domain" description="Organic solvent tolerance-like N-terminal" evidence="3">
    <location>
        <begin position="38"/>
        <end position="152"/>
    </location>
</feature>
<feature type="chain" id="PRO_5008518814" description="Organic solvent tolerance-like N-terminal domain-containing protein" evidence="2">
    <location>
        <begin position="26"/>
        <end position="187"/>
    </location>
</feature>
<dbReference type="STRING" id="1759059.ATE48_08460"/>
<accession>A0A1B1AHA3</accession>
<keyword evidence="1 2" id="KW-0732">Signal</keyword>
<organism evidence="4 5">
    <name type="scientific">Candidatus Viadribacter manganicus</name>
    <dbReference type="NCBI Taxonomy" id="1759059"/>
    <lineage>
        <taxon>Bacteria</taxon>
        <taxon>Pseudomonadati</taxon>
        <taxon>Pseudomonadota</taxon>
        <taxon>Alphaproteobacteria</taxon>
        <taxon>Hyphomonadales</taxon>
        <taxon>Hyphomonadaceae</taxon>
        <taxon>Candidatus Viadribacter</taxon>
    </lineage>
</organism>
<dbReference type="InterPro" id="IPR052037">
    <property type="entry name" value="LPS_export_LptA"/>
</dbReference>
<dbReference type="EMBL" id="CP013244">
    <property type="protein sequence ID" value="ANP45949.1"/>
    <property type="molecule type" value="Genomic_DNA"/>
</dbReference>
<dbReference type="KEGG" id="cbot:ATE48_08460"/>